<keyword evidence="2" id="KW-1185">Reference proteome</keyword>
<accession>A0A2I1GLB3</accession>
<sequence>MPFIGCNLLGFNFFAKYIIVTAHITFSAKKIYKLLICDIYERNSCECNCDAR</sequence>
<dbReference type="AlphaFoldDB" id="A0A2I1GLB3"/>
<name>A0A2I1GLB3_9GLOM</name>
<gene>
    <name evidence="1" type="ORF">RhiirA4_209006</name>
</gene>
<dbReference type="EMBL" id="LLXI01000544">
    <property type="protein sequence ID" value="PKY47430.1"/>
    <property type="molecule type" value="Genomic_DNA"/>
</dbReference>
<evidence type="ECO:0000313" key="1">
    <source>
        <dbReference type="EMBL" id="PKY47430.1"/>
    </source>
</evidence>
<comment type="caution">
    <text evidence="1">The sequence shown here is derived from an EMBL/GenBank/DDBJ whole genome shotgun (WGS) entry which is preliminary data.</text>
</comment>
<dbReference type="Proteomes" id="UP000234323">
    <property type="component" value="Unassembled WGS sequence"/>
</dbReference>
<protein>
    <submittedName>
        <fullName evidence="1">Uncharacterized protein</fullName>
    </submittedName>
</protein>
<evidence type="ECO:0000313" key="2">
    <source>
        <dbReference type="Proteomes" id="UP000234323"/>
    </source>
</evidence>
<organism evidence="1 2">
    <name type="scientific">Rhizophagus irregularis</name>
    <dbReference type="NCBI Taxonomy" id="588596"/>
    <lineage>
        <taxon>Eukaryota</taxon>
        <taxon>Fungi</taxon>
        <taxon>Fungi incertae sedis</taxon>
        <taxon>Mucoromycota</taxon>
        <taxon>Glomeromycotina</taxon>
        <taxon>Glomeromycetes</taxon>
        <taxon>Glomerales</taxon>
        <taxon>Glomeraceae</taxon>
        <taxon>Rhizophagus</taxon>
    </lineage>
</organism>
<proteinExistence type="predicted"/>
<reference evidence="1 2" key="1">
    <citation type="submission" date="2015-10" db="EMBL/GenBank/DDBJ databases">
        <title>Genome analyses suggest a sexual origin of heterokaryosis in a supposedly ancient asexual fungus.</title>
        <authorList>
            <person name="Ropars J."/>
            <person name="Sedzielewska K."/>
            <person name="Noel J."/>
            <person name="Charron P."/>
            <person name="Farinelli L."/>
            <person name="Marton T."/>
            <person name="Kruger M."/>
            <person name="Pelin A."/>
            <person name="Brachmann A."/>
            <person name="Corradi N."/>
        </authorList>
    </citation>
    <scope>NUCLEOTIDE SEQUENCE [LARGE SCALE GENOMIC DNA]</scope>
    <source>
        <strain evidence="1 2">A4</strain>
    </source>
</reference>